<reference evidence="1" key="1">
    <citation type="submission" date="2022-04" db="EMBL/GenBank/DDBJ databases">
        <title>Chromosome-scale genome assembly of Holotrichia oblita Faldermann.</title>
        <authorList>
            <person name="Rongchong L."/>
        </authorList>
    </citation>
    <scope>NUCLEOTIDE SEQUENCE</scope>
    <source>
        <strain evidence="1">81SQS9</strain>
    </source>
</reference>
<name>A0ACB9TR81_HOLOL</name>
<keyword evidence="2" id="KW-1185">Reference proteome</keyword>
<dbReference type="Proteomes" id="UP001056778">
    <property type="component" value="Chromosome 1"/>
</dbReference>
<sequence length="474" mass="54333">MATSTAIPSTNDYRRFRAAIIAEEEQHSLGKDLILNADEKSCNEKLLAMKRRELYGPSDRQPWQRNFLRSAGIIEASSVFQFIKKLPKGASLHSHLYASASYKYVVNDLLYRDDIYVCNIDGRIKLKFLAKTDVNSGCESLADKRNSVDFDDWLDAHLLVKDSDNIEDVWNGFRKIFTFTYDLFSYVDVLEDYIHRVLLEHYLDNVMYVEVRTPFVPMYDLKNTTYDPEDFVSKLWDIVNKFKRKYPDFVGMKIIYAPYRASNVAIVKENFKILKRIAGKYPGFIAGIDLVGFEEEGTLLHYLDELQSIGEHLPFYFHAGETNRHGAFVDHNILDAILLGSKRIGHALALPKHPSLMRMVKEKNIAVEVCPISNQMLGFVSDLRNHPATYLISRGYPVVVCNDDPGNWGAEGLSYDWYLAFMAMSGENAGLELLKKLAMNSIEYSALDDAQKALALKIWTDKWNQFISDFTNEI</sequence>
<evidence type="ECO:0000313" key="1">
    <source>
        <dbReference type="EMBL" id="KAI4469356.1"/>
    </source>
</evidence>
<organism evidence="1 2">
    <name type="scientific">Holotrichia oblita</name>
    <name type="common">Chafer beetle</name>
    <dbReference type="NCBI Taxonomy" id="644536"/>
    <lineage>
        <taxon>Eukaryota</taxon>
        <taxon>Metazoa</taxon>
        <taxon>Ecdysozoa</taxon>
        <taxon>Arthropoda</taxon>
        <taxon>Hexapoda</taxon>
        <taxon>Insecta</taxon>
        <taxon>Pterygota</taxon>
        <taxon>Neoptera</taxon>
        <taxon>Endopterygota</taxon>
        <taxon>Coleoptera</taxon>
        <taxon>Polyphaga</taxon>
        <taxon>Scarabaeiformia</taxon>
        <taxon>Scarabaeidae</taxon>
        <taxon>Melolonthinae</taxon>
        <taxon>Holotrichia</taxon>
    </lineage>
</organism>
<evidence type="ECO:0000313" key="2">
    <source>
        <dbReference type="Proteomes" id="UP001056778"/>
    </source>
</evidence>
<proteinExistence type="predicted"/>
<accession>A0ACB9TR81</accession>
<gene>
    <name evidence="1" type="ORF">MML48_1g00075</name>
</gene>
<dbReference type="EMBL" id="CM043015">
    <property type="protein sequence ID" value="KAI4469356.1"/>
    <property type="molecule type" value="Genomic_DNA"/>
</dbReference>
<protein>
    <submittedName>
        <fullName evidence="1">Adenosine deaminase</fullName>
    </submittedName>
</protein>
<comment type="caution">
    <text evidence="1">The sequence shown here is derived from an EMBL/GenBank/DDBJ whole genome shotgun (WGS) entry which is preliminary data.</text>
</comment>